<dbReference type="AlphaFoldDB" id="A0A5M6CGA3"/>
<evidence type="ECO:0000256" key="1">
    <source>
        <dbReference type="SAM" id="Phobius"/>
    </source>
</evidence>
<organism evidence="2 3">
    <name type="scientific">Taibaiella lutea</name>
    <dbReference type="NCBI Taxonomy" id="2608001"/>
    <lineage>
        <taxon>Bacteria</taxon>
        <taxon>Pseudomonadati</taxon>
        <taxon>Bacteroidota</taxon>
        <taxon>Chitinophagia</taxon>
        <taxon>Chitinophagales</taxon>
        <taxon>Chitinophagaceae</taxon>
        <taxon>Taibaiella</taxon>
    </lineage>
</organism>
<feature type="transmembrane region" description="Helical" evidence="1">
    <location>
        <begin position="46"/>
        <end position="67"/>
    </location>
</feature>
<keyword evidence="1" id="KW-0812">Transmembrane</keyword>
<reference evidence="2 3" key="1">
    <citation type="submission" date="2019-09" db="EMBL/GenBank/DDBJ databases">
        <title>Genome sequence and assembly of Taibaiella sp.</title>
        <authorList>
            <person name="Chhetri G."/>
        </authorList>
    </citation>
    <scope>NUCLEOTIDE SEQUENCE [LARGE SCALE GENOMIC DNA]</scope>
    <source>
        <strain evidence="2 3">KVB11</strain>
    </source>
</reference>
<protein>
    <submittedName>
        <fullName evidence="2">Uncharacterized protein</fullName>
    </submittedName>
</protein>
<dbReference type="EMBL" id="VWSH01000004">
    <property type="protein sequence ID" value="KAA5532149.1"/>
    <property type="molecule type" value="Genomic_DNA"/>
</dbReference>
<dbReference type="RefSeq" id="WP_150033651.1">
    <property type="nucleotide sequence ID" value="NZ_VWSH01000004.1"/>
</dbReference>
<keyword evidence="3" id="KW-1185">Reference proteome</keyword>
<keyword evidence="1" id="KW-1133">Transmembrane helix</keyword>
<comment type="caution">
    <text evidence="2">The sequence shown here is derived from an EMBL/GenBank/DDBJ whole genome shotgun (WGS) entry which is preliminary data.</text>
</comment>
<feature type="transmembrane region" description="Helical" evidence="1">
    <location>
        <begin position="164"/>
        <end position="183"/>
    </location>
</feature>
<evidence type="ECO:0000313" key="3">
    <source>
        <dbReference type="Proteomes" id="UP000323632"/>
    </source>
</evidence>
<feature type="transmembrane region" description="Helical" evidence="1">
    <location>
        <begin position="6"/>
        <end position="25"/>
    </location>
</feature>
<feature type="transmembrane region" description="Helical" evidence="1">
    <location>
        <begin position="203"/>
        <end position="222"/>
    </location>
</feature>
<feature type="transmembrane region" description="Helical" evidence="1">
    <location>
        <begin position="73"/>
        <end position="91"/>
    </location>
</feature>
<keyword evidence="1" id="KW-0472">Membrane</keyword>
<gene>
    <name evidence="2" type="ORF">F0919_15220</name>
</gene>
<dbReference type="Proteomes" id="UP000323632">
    <property type="component" value="Unassembled WGS sequence"/>
</dbReference>
<proteinExistence type="predicted"/>
<accession>A0A5M6CGA3</accession>
<sequence length="228" mass="24853">MDARLIYVIVFACLFFLAIWLQKRFCIICDATSVKPKPYSYSRLQLLWWTFLVFASFISILIASGTIPTLDSSTLILLGIGALTTASARIVDISDEANQANNIQANNIVTPLPNLNQPADPNQPVQAVAPAPVPATPPLSKNKPSQGFWLDILSDNNGISIHRLQALVFNLLFGTWFIYQSILHLKGVGASTPLETLSSIMPVISKNNLILLGLSAGTYVALKTTENK</sequence>
<name>A0A5M6CGA3_9BACT</name>
<evidence type="ECO:0000313" key="2">
    <source>
        <dbReference type="EMBL" id="KAA5532149.1"/>
    </source>
</evidence>